<evidence type="ECO:0000313" key="3">
    <source>
        <dbReference type="Proteomes" id="UP001163105"/>
    </source>
</evidence>
<dbReference type="EMBL" id="JAQHRD010000006">
    <property type="protein sequence ID" value="KAJ6440195.1"/>
    <property type="molecule type" value="Genomic_DNA"/>
</dbReference>
<dbReference type="InterPro" id="IPR047801">
    <property type="entry name" value="Peptidase_C45"/>
</dbReference>
<comment type="caution">
    <text evidence="2">The sequence shown here is derived from an EMBL/GenBank/DDBJ whole genome shotgun (WGS) entry which is preliminary data.</text>
</comment>
<feature type="region of interest" description="Disordered" evidence="1">
    <location>
        <begin position="268"/>
        <end position="316"/>
    </location>
</feature>
<keyword evidence="3" id="KW-1185">Reference proteome</keyword>
<name>A0AB34FML9_9HYPO</name>
<dbReference type="AlphaFoldDB" id="A0AB34FML9"/>
<gene>
    <name evidence="2" type="primary">IAL</name>
    <name evidence="2" type="ORF">O9K51_08086</name>
</gene>
<feature type="compositionally biased region" description="Gly residues" evidence="1">
    <location>
        <begin position="283"/>
        <end position="301"/>
    </location>
</feature>
<dbReference type="InterPro" id="IPR047794">
    <property type="entry name" value="C45_proenzyme-like"/>
</dbReference>
<evidence type="ECO:0000256" key="1">
    <source>
        <dbReference type="SAM" id="MobiDB-lite"/>
    </source>
</evidence>
<dbReference type="Proteomes" id="UP001163105">
    <property type="component" value="Unassembled WGS sequence"/>
</dbReference>
<dbReference type="Gene3D" id="3.60.60.10">
    <property type="entry name" value="Penicillin V Acylase, Chain A"/>
    <property type="match status" value="1"/>
</dbReference>
<accession>A0AB34FML9</accession>
<dbReference type="NCBIfam" id="NF040521">
    <property type="entry name" value="C45_proenzyme"/>
    <property type="match status" value="1"/>
</dbReference>
<organism evidence="2 3">
    <name type="scientific">Purpureocillium lavendulum</name>
    <dbReference type="NCBI Taxonomy" id="1247861"/>
    <lineage>
        <taxon>Eukaryota</taxon>
        <taxon>Fungi</taxon>
        <taxon>Dikarya</taxon>
        <taxon>Ascomycota</taxon>
        <taxon>Pezizomycotina</taxon>
        <taxon>Sordariomycetes</taxon>
        <taxon>Hypocreomycetidae</taxon>
        <taxon>Hypocreales</taxon>
        <taxon>Ophiocordycipitaceae</taxon>
        <taxon>Purpureocillium</taxon>
    </lineage>
</organism>
<protein>
    <submittedName>
        <fullName evidence="2">Peptidase C45 acyl-coenzyme A:6-aminopenicillanic acid acyl-transferase</fullName>
    </submittedName>
</protein>
<dbReference type="PANTHER" id="PTHR34180:SF1">
    <property type="entry name" value="BETA-ALANYL-DOPAMINE_CARCININE HYDROLASE"/>
    <property type="match status" value="1"/>
</dbReference>
<dbReference type="Gene3D" id="1.10.10.2120">
    <property type="match status" value="1"/>
</dbReference>
<dbReference type="PANTHER" id="PTHR34180">
    <property type="entry name" value="PEPTIDASE C45"/>
    <property type="match status" value="1"/>
</dbReference>
<sequence length="550" mass="58555">MGSLAPTNYQHVVVRGPPYERGLSHGQQARAKILASLEHYSQPGKLLPWYVPSHSDATLMLRLYVYGEDQLDVCRRIIREVYIPGVEKFFPEALPEMQGIADGAGVDLDKIVLLNARYDLARVRGAGIRRCPVNEANESSFPLSAVDPVHKGNGNINGKSNGISHPVDINDPSSLDHDLQECTAAGILADATADGSVLLAQNWDMSASVYTNDTALLLEVHPHPDEGVPAMFLVTEAGQLGRSGINAAGLAVCACSLMSTEDYFPLAVEDDDDNDNDNVKTSGDGGGGGGDDAGDGDGGTGYADKSAASSLSRSGRPWAVHQQPLLPMTLMRRQFLHNTNFSNGLINIRNAPRHVSNRLVVGTADNFVLNMEVTPSSVHLAYPYAASSSSSSSGTSTPAGDVPYVVGANHFANPAFHASGWADRNPGGSTWFRDVRVAWGLRRGMGAGGGSKMAMMERGKVASEDGAKSGLLTGKDVTNAFCDHLSAPSSVCQHMEDCTVRGVPDYPYRGRQITLAHVRYDLTRRTATVCKGPPCMGIFGEFSIPAVADC</sequence>
<proteinExistence type="predicted"/>
<evidence type="ECO:0000313" key="2">
    <source>
        <dbReference type="EMBL" id="KAJ6440195.1"/>
    </source>
</evidence>
<reference evidence="2" key="1">
    <citation type="submission" date="2023-01" db="EMBL/GenBank/DDBJ databases">
        <title>The growth and conidiation of Purpureocillium lavendulum are regulated by nitrogen source and histone H3K14 acetylation.</title>
        <authorList>
            <person name="Tang P."/>
            <person name="Han J."/>
            <person name="Zhang C."/>
            <person name="Tang P."/>
            <person name="Qi F."/>
            <person name="Zhang K."/>
            <person name="Liang L."/>
        </authorList>
    </citation>
    <scope>NUCLEOTIDE SEQUENCE</scope>
    <source>
        <strain evidence="2">YMF1.00683</strain>
    </source>
</reference>